<keyword evidence="1" id="KW-0472">Membrane</keyword>
<dbReference type="Pfam" id="PF00581">
    <property type="entry name" value="Rhodanese"/>
    <property type="match status" value="1"/>
</dbReference>
<name>A0A1E3GSU6_9GAMM</name>
<dbReference type="PATRIC" id="fig|291169.3.peg.1199"/>
<keyword evidence="1" id="KW-1133">Transmembrane helix</keyword>
<proteinExistence type="predicted"/>
<dbReference type="PROSITE" id="PS50206">
    <property type="entry name" value="RHODANESE_3"/>
    <property type="match status" value="1"/>
</dbReference>
<keyword evidence="4" id="KW-1185">Reference proteome</keyword>
<accession>A0A1E3GSU6</accession>
<feature type="transmembrane region" description="Helical" evidence="1">
    <location>
        <begin position="150"/>
        <end position="171"/>
    </location>
</feature>
<dbReference type="CDD" id="cd00158">
    <property type="entry name" value="RHOD"/>
    <property type="match status" value="1"/>
</dbReference>
<evidence type="ECO:0000259" key="2">
    <source>
        <dbReference type="PROSITE" id="PS50206"/>
    </source>
</evidence>
<evidence type="ECO:0000313" key="3">
    <source>
        <dbReference type="EMBL" id="ODN67123.1"/>
    </source>
</evidence>
<protein>
    <submittedName>
        <fullName evidence="3">Inner membrane protein YgaP</fullName>
    </submittedName>
</protein>
<dbReference type="InterPro" id="IPR036873">
    <property type="entry name" value="Rhodanese-like_dom_sf"/>
</dbReference>
<gene>
    <name evidence="3" type="primary">ygaP</name>
    <name evidence="3" type="ORF">A9E74_01195</name>
</gene>
<dbReference type="SUPFAM" id="SSF52821">
    <property type="entry name" value="Rhodanese/Cell cycle control phosphatase"/>
    <property type="match status" value="1"/>
</dbReference>
<dbReference type="Gene3D" id="6.10.140.1340">
    <property type="match status" value="1"/>
</dbReference>
<dbReference type="Gene3D" id="3.40.250.10">
    <property type="entry name" value="Rhodanese-like domain"/>
    <property type="match status" value="1"/>
</dbReference>
<comment type="caution">
    <text evidence="3">The sequence shown here is derived from an EMBL/GenBank/DDBJ whole genome shotgun (WGS) entry which is preliminary data.</text>
</comment>
<dbReference type="InterPro" id="IPR001763">
    <property type="entry name" value="Rhodanese-like_dom"/>
</dbReference>
<dbReference type="Proteomes" id="UP000094379">
    <property type="component" value="Unassembled WGS sequence"/>
</dbReference>
<feature type="domain" description="Rhodanese" evidence="2">
    <location>
        <begin position="16"/>
        <end position="110"/>
    </location>
</feature>
<dbReference type="SMART" id="SM00450">
    <property type="entry name" value="RHOD"/>
    <property type="match status" value="1"/>
</dbReference>
<dbReference type="InterPro" id="IPR021309">
    <property type="entry name" value="YgaP-like_TM"/>
</dbReference>
<dbReference type="RefSeq" id="WP_069295688.1">
    <property type="nucleotide sequence ID" value="NZ_MCRI01000009.1"/>
</dbReference>
<dbReference type="Pfam" id="PF11127">
    <property type="entry name" value="YgaP-like_TM"/>
    <property type="match status" value="1"/>
</dbReference>
<reference evidence="3 4" key="1">
    <citation type="submission" date="2016-07" db="EMBL/GenBank/DDBJ databases">
        <title>Draft Genome Sequence of Methylophaga muralis Bur 1.</title>
        <authorList>
            <person name="Vasilenko O.V."/>
            <person name="Doronina N.V."/>
            <person name="Shmareva M.N."/>
            <person name="Tarlachkov S.V."/>
            <person name="Mustakhimov I."/>
            <person name="Trotsenko Y.A."/>
        </authorList>
    </citation>
    <scope>NUCLEOTIDE SEQUENCE [LARGE SCALE GENOMIC DNA]</scope>
    <source>
        <strain evidence="3 4">Bur 1</strain>
    </source>
</reference>
<organism evidence="3 4">
    <name type="scientific">Methylophaga muralis</name>
    <dbReference type="NCBI Taxonomy" id="291169"/>
    <lineage>
        <taxon>Bacteria</taxon>
        <taxon>Pseudomonadati</taxon>
        <taxon>Pseudomonadota</taxon>
        <taxon>Gammaproteobacteria</taxon>
        <taxon>Thiotrichales</taxon>
        <taxon>Piscirickettsiaceae</taxon>
        <taxon>Methylophaga</taxon>
    </lineage>
</organism>
<evidence type="ECO:0000313" key="4">
    <source>
        <dbReference type="Proteomes" id="UP000094379"/>
    </source>
</evidence>
<keyword evidence="1" id="KW-0812">Transmembrane</keyword>
<dbReference type="EMBL" id="MCRI01000009">
    <property type="protein sequence ID" value="ODN67123.1"/>
    <property type="molecule type" value="Genomic_DNA"/>
</dbReference>
<dbReference type="STRING" id="291169.A9E74_01195"/>
<sequence length="177" mass="19004">MSYSIEKPKSVFLNNTPADLCIVDVRTTAELKAKALPSAIHLPLQSFTTESFQQVINQQTTQPEKIYLLCHSGRRAETAAKQIDGQVSQSLVVIEGGIQAVEKMNADWVITQGKAISIERQVRIAAGGLVLGGVILGFAVHSAWFALSGFVGAGLMFSGITDSCAMGLIIAKMPWNK</sequence>
<evidence type="ECO:0000256" key="1">
    <source>
        <dbReference type="SAM" id="Phobius"/>
    </source>
</evidence>
<feature type="transmembrane region" description="Helical" evidence="1">
    <location>
        <begin position="124"/>
        <end position="144"/>
    </location>
</feature>
<dbReference type="AlphaFoldDB" id="A0A1E3GSU6"/>